<comment type="subunit">
    <text evidence="7">Component of the eukaryotic translation initiation factor 3 (eIF-3) complex.</text>
</comment>
<gene>
    <name evidence="7" type="primary">TIF34</name>
    <name evidence="9" type="ORF">BB560_001873</name>
</gene>
<feature type="repeat" description="WD" evidence="8">
    <location>
        <begin position="6"/>
        <end position="47"/>
    </location>
</feature>
<dbReference type="SMART" id="SM00320">
    <property type="entry name" value="WD40"/>
    <property type="match status" value="6"/>
</dbReference>
<comment type="caution">
    <text evidence="9">The sequence shown here is derived from an EMBL/GenBank/DDBJ whole genome shotgun (WGS) entry which is preliminary data.</text>
</comment>
<feature type="repeat" description="WD" evidence="8">
    <location>
        <begin position="285"/>
        <end position="315"/>
    </location>
</feature>
<evidence type="ECO:0000256" key="2">
    <source>
        <dbReference type="ARBA" id="ARBA00022540"/>
    </source>
</evidence>
<comment type="subcellular location">
    <subcellularLocation>
        <location evidence="7">Cytoplasm</location>
    </subcellularLocation>
</comment>
<comment type="similarity">
    <text evidence="6">Belongs to the WD repeat STRAP family.</text>
</comment>
<organism evidence="9 10">
    <name type="scientific">Smittium megazygosporum</name>
    <dbReference type="NCBI Taxonomy" id="133381"/>
    <lineage>
        <taxon>Eukaryota</taxon>
        <taxon>Fungi</taxon>
        <taxon>Fungi incertae sedis</taxon>
        <taxon>Zoopagomycota</taxon>
        <taxon>Kickxellomycotina</taxon>
        <taxon>Harpellomycetes</taxon>
        <taxon>Harpellales</taxon>
        <taxon>Legeriomycetaceae</taxon>
        <taxon>Smittium</taxon>
    </lineage>
</organism>
<keyword evidence="4" id="KW-0677">Repeat</keyword>
<sequence length="329" mass="36644">MRPILLQGHTRPLTQIKYNREGDLLFSVAKDKVVNAWYAHNGERLGTYDGHEGALFSVDVNSSTTMLVTGAADNTIRLWEVKTGKLLHTWKTNTSVKRVEFSKDDNYIVALTEKQMKFESEILIYKINDLGTPQPSSPVVSIFPHPSKATVVAWSYYNKYIIAAHEDGSVSLYDWHVSDPEKQLVKNVQVHSSSITDLQTSEDGTYFITAARDKAACLLDADNLDIIKKYSTDAALNTAAIVPDKDLIVLGGGQAASEVTTTSSRQGKFESRFYHKIFEHEVGRVKGHFGPINTVAVSPAGDSFSTGGEDGYVRVQFFDEDYHSFKFDF</sequence>
<dbReference type="InterPro" id="IPR036322">
    <property type="entry name" value="WD40_repeat_dom_sf"/>
</dbReference>
<dbReference type="PANTHER" id="PTHR19877:SF1">
    <property type="entry name" value="EUKARYOTIC TRANSLATION INITIATION FACTOR 3 SUBUNIT I"/>
    <property type="match status" value="1"/>
</dbReference>
<evidence type="ECO:0000256" key="1">
    <source>
        <dbReference type="ARBA" id="ARBA00022490"/>
    </source>
</evidence>
<keyword evidence="3 8" id="KW-0853">WD repeat</keyword>
<evidence type="ECO:0000256" key="5">
    <source>
        <dbReference type="ARBA" id="ARBA00022917"/>
    </source>
</evidence>
<dbReference type="InterPro" id="IPR019775">
    <property type="entry name" value="WD40_repeat_CS"/>
</dbReference>
<comment type="similarity">
    <text evidence="7">Belongs to the eIF-3 subunit I family.</text>
</comment>
<dbReference type="GO" id="GO:0003723">
    <property type="term" value="F:RNA binding"/>
    <property type="evidence" value="ECO:0007669"/>
    <property type="project" value="TreeGrafter"/>
</dbReference>
<dbReference type="HAMAP" id="MF_03008">
    <property type="entry name" value="eIF3i"/>
    <property type="match status" value="1"/>
</dbReference>
<evidence type="ECO:0000256" key="3">
    <source>
        <dbReference type="ARBA" id="ARBA00022574"/>
    </source>
</evidence>
<dbReference type="SUPFAM" id="SSF50978">
    <property type="entry name" value="WD40 repeat-like"/>
    <property type="match status" value="1"/>
</dbReference>
<dbReference type="PROSITE" id="PS50294">
    <property type="entry name" value="WD_REPEATS_REGION"/>
    <property type="match status" value="2"/>
</dbReference>
<evidence type="ECO:0000256" key="7">
    <source>
        <dbReference type="HAMAP-Rule" id="MF_03008"/>
    </source>
</evidence>
<proteinExistence type="inferred from homology"/>
<evidence type="ECO:0000313" key="9">
    <source>
        <dbReference type="EMBL" id="PVV03647.1"/>
    </source>
</evidence>
<dbReference type="GO" id="GO:0071541">
    <property type="term" value="C:eukaryotic translation initiation factor 3 complex, eIF3m"/>
    <property type="evidence" value="ECO:0007669"/>
    <property type="project" value="TreeGrafter"/>
</dbReference>
<dbReference type="InterPro" id="IPR001680">
    <property type="entry name" value="WD40_rpt"/>
</dbReference>
<comment type="function">
    <text evidence="7">Component of the eukaryotic translation initiation factor 3 (eIF-3) complex, which is involved in protein synthesis of a specialized repertoire of mRNAs and, together with other initiation factors, stimulates binding of mRNA and methionyl-tRNAi to the 40S ribosome. The eIF-3 complex specifically targets and initiates translation of a subset of mRNAs involved in cell proliferation.</text>
</comment>
<dbReference type="OrthoDB" id="24966at2759"/>
<dbReference type="GO" id="GO:0016282">
    <property type="term" value="C:eukaryotic 43S preinitiation complex"/>
    <property type="evidence" value="ECO:0007669"/>
    <property type="project" value="UniProtKB-UniRule"/>
</dbReference>
<keyword evidence="2 7" id="KW-0396">Initiation factor</keyword>
<dbReference type="AlphaFoldDB" id="A0A2T9ZGJ3"/>
<evidence type="ECO:0000313" key="10">
    <source>
        <dbReference type="Proteomes" id="UP000245609"/>
    </source>
</evidence>
<keyword evidence="1 7" id="KW-0963">Cytoplasm</keyword>
<protein>
    <recommendedName>
        <fullName evidence="7">Eukaryotic translation initiation factor 3 subunit I</fullName>
        <shortName evidence="7">eIF3i</shortName>
    </recommendedName>
    <alternativeName>
        <fullName evidence="7">Eukaryotic translation initiation factor 3 39 kDa subunit homolog</fullName>
        <shortName evidence="7">eIF-3 39 kDa subunit homolog</shortName>
    </alternativeName>
</protein>
<dbReference type="FunFam" id="2.130.10.10:FF:000127">
    <property type="entry name" value="Eukaryotic translation initiation factor 3 subunit I"/>
    <property type="match status" value="1"/>
</dbReference>
<dbReference type="GO" id="GO:0033290">
    <property type="term" value="C:eukaryotic 48S preinitiation complex"/>
    <property type="evidence" value="ECO:0007669"/>
    <property type="project" value="UniProtKB-UniRule"/>
</dbReference>
<evidence type="ECO:0000256" key="4">
    <source>
        <dbReference type="ARBA" id="ARBA00022737"/>
    </source>
</evidence>
<dbReference type="GO" id="GO:0001732">
    <property type="term" value="P:formation of cytoplasmic translation initiation complex"/>
    <property type="evidence" value="ECO:0007669"/>
    <property type="project" value="UniProtKB-UniRule"/>
</dbReference>
<evidence type="ECO:0000256" key="8">
    <source>
        <dbReference type="PROSITE-ProRule" id="PRU00221"/>
    </source>
</evidence>
<dbReference type="Pfam" id="PF24805">
    <property type="entry name" value="EIF3I"/>
    <property type="match status" value="1"/>
</dbReference>
<accession>A0A2T9ZGJ3</accession>
<dbReference type="GO" id="GO:0003743">
    <property type="term" value="F:translation initiation factor activity"/>
    <property type="evidence" value="ECO:0007669"/>
    <property type="project" value="UniProtKB-UniRule"/>
</dbReference>
<evidence type="ECO:0000256" key="6">
    <source>
        <dbReference type="ARBA" id="ARBA00038394"/>
    </source>
</evidence>
<dbReference type="Gene3D" id="2.130.10.10">
    <property type="entry name" value="YVTN repeat-like/Quinoprotein amine dehydrogenase"/>
    <property type="match status" value="1"/>
</dbReference>
<dbReference type="PANTHER" id="PTHR19877">
    <property type="entry name" value="EUKARYOTIC TRANSLATION INITIATION FACTOR 3 SUBUNIT I"/>
    <property type="match status" value="1"/>
</dbReference>
<feature type="repeat" description="WD" evidence="8">
    <location>
        <begin position="48"/>
        <end position="89"/>
    </location>
</feature>
<keyword evidence="5 7" id="KW-0648">Protein biosynthesis</keyword>
<dbReference type="InterPro" id="IPR015943">
    <property type="entry name" value="WD40/YVTN_repeat-like_dom_sf"/>
</dbReference>
<dbReference type="Proteomes" id="UP000245609">
    <property type="component" value="Unassembled WGS sequence"/>
</dbReference>
<name>A0A2T9ZGJ3_9FUNG</name>
<dbReference type="EMBL" id="MBFS01000208">
    <property type="protein sequence ID" value="PVV03647.1"/>
    <property type="molecule type" value="Genomic_DNA"/>
</dbReference>
<dbReference type="InterPro" id="IPR027525">
    <property type="entry name" value="eIF3i"/>
</dbReference>
<keyword evidence="10" id="KW-1185">Reference proteome</keyword>
<reference evidence="9 10" key="1">
    <citation type="journal article" date="2018" name="MBio">
        <title>Comparative Genomics Reveals the Core Gene Toolbox for the Fungus-Insect Symbiosis.</title>
        <authorList>
            <person name="Wang Y."/>
            <person name="Stata M."/>
            <person name="Wang W."/>
            <person name="Stajich J.E."/>
            <person name="White M.M."/>
            <person name="Moncalvo J.M."/>
        </authorList>
    </citation>
    <scope>NUCLEOTIDE SEQUENCE [LARGE SCALE GENOMIC DNA]</scope>
    <source>
        <strain evidence="9 10">SC-DP-2</strain>
    </source>
</reference>
<dbReference type="PROSITE" id="PS00678">
    <property type="entry name" value="WD_REPEATS_1"/>
    <property type="match status" value="1"/>
</dbReference>
<dbReference type="PROSITE" id="PS50082">
    <property type="entry name" value="WD_REPEATS_2"/>
    <property type="match status" value="3"/>
</dbReference>
<dbReference type="STRING" id="133381.A0A2T9ZGJ3"/>